<accession>A0ABP0TX89</accession>
<evidence type="ECO:0000313" key="2">
    <source>
        <dbReference type="Proteomes" id="UP001497512"/>
    </source>
</evidence>
<evidence type="ECO:0008006" key="3">
    <source>
        <dbReference type="Google" id="ProtNLM"/>
    </source>
</evidence>
<gene>
    <name evidence="1" type="ORF">CSSPTR1EN2_LOCUS8816</name>
</gene>
<evidence type="ECO:0000313" key="1">
    <source>
        <dbReference type="EMBL" id="CAK9207457.1"/>
    </source>
</evidence>
<keyword evidence="2" id="KW-1185">Reference proteome</keyword>
<dbReference type="Proteomes" id="UP001497512">
    <property type="component" value="Chromosome 16"/>
</dbReference>
<dbReference type="EMBL" id="OZ019908">
    <property type="protein sequence ID" value="CAK9207457.1"/>
    <property type="molecule type" value="Genomic_DNA"/>
</dbReference>
<sequence>MGNMSGTTTTVKRTPRYSLFMERNVLAMAILLLTIIFFTSSSSSSGGQYHSTMIKVAQAQPYQPFYHPTSRPNVTVLDCEVCGKKAPSFNCGPPIQLLAYAQWPVYVRCFQTGGQSVNGNSNWEYVCLNSGNCGFIPEAYLDCQGLTACEAPPCC</sequence>
<reference evidence="1" key="1">
    <citation type="submission" date="2024-02" db="EMBL/GenBank/DDBJ databases">
        <authorList>
            <consortium name="ELIXIR-Norway"/>
            <consortium name="Elixir Norway"/>
        </authorList>
    </citation>
    <scope>NUCLEOTIDE SEQUENCE</scope>
</reference>
<name>A0ABP0TX89_9BRYO</name>
<organism evidence="1 2">
    <name type="scientific">Sphagnum troendelagicum</name>
    <dbReference type="NCBI Taxonomy" id="128251"/>
    <lineage>
        <taxon>Eukaryota</taxon>
        <taxon>Viridiplantae</taxon>
        <taxon>Streptophyta</taxon>
        <taxon>Embryophyta</taxon>
        <taxon>Bryophyta</taxon>
        <taxon>Sphagnophytina</taxon>
        <taxon>Sphagnopsida</taxon>
        <taxon>Sphagnales</taxon>
        <taxon>Sphagnaceae</taxon>
        <taxon>Sphagnum</taxon>
    </lineage>
</organism>
<protein>
    <recommendedName>
        <fullName evidence="3">Chitin-binding type-2 domain-containing protein</fullName>
    </recommendedName>
</protein>
<proteinExistence type="predicted"/>